<reference evidence="2 3" key="1">
    <citation type="submission" date="2019-01" db="EMBL/GenBank/DDBJ databases">
        <authorList>
            <person name="Ferrante I. M."/>
        </authorList>
    </citation>
    <scope>NUCLEOTIDE SEQUENCE [LARGE SCALE GENOMIC DNA]</scope>
    <source>
        <strain evidence="2 3">B856</strain>
    </source>
</reference>
<name>A0A448ZL43_9STRA</name>
<sequence>MKLSVRMLATSLLVAKVWSADDASGTDILGELISGVNETINELMDTPLVSCAMDDYELWTDNQALEAAVDDYWGSEDYHESAAAVMGSSEEHYTISYSDEATEAYKQACISAGGLWDALPDQTVDCTYDEAGHTHTVTITTVNYGGCTPDSDACRTVKGQWEALVVSFTELMLDEGLKCTLKEPADDVVDADVDADADASTTSAAPSVGAFASASIAAGLAVAMVL</sequence>
<evidence type="ECO:0000313" key="3">
    <source>
        <dbReference type="Proteomes" id="UP000291116"/>
    </source>
</evidence>
<dbReference type="EMBL" id="CAACVS010000470">
    <property type="protein sequence ID" value="VEU42725.1"/>
    <property type="molecule type" value="Genomic_DNA"/>
</dbReference>
<dbReference type="Proteomes" id="UP000291116">
    <property type="component" value="Unassembled WGS sequence"/>
</dbReference>
<protein>
    <submittedName>
        <fullName evidence="2">Uncharacterized protein</fullName>
    </submittedName>
</protein>
<proteinExistence type="predicted"/>
<gene>
    <name evidence="2" type="ORF">PSNMU_V1.4_AUG-EV-PASAV3_0097110</name>
</gene>
<keyword evidence="1" id="KW-0732">Signal</keyword>
<organism evidence="2 3">
    <name type="scientific">Pseudo-nitzschia multistriata</name>
    <dbReference type="NCBI Taxonomy" id="183589"/>
    <lineage>
        <taxon>Eukaryota</taxon>
        <taxon>Sar</taxon>
        <taxon>Stramenopiles</taxon>
        <taxon>Ochrophyta</taxon>
        <taxon>Bacillariophyta</taxon>
        <taxon>Bacillariophyceae</taxon>
        <taxon>Bacillariophycidae</taxon>
        <taxon>Bacillariales</taxon>
        <taxon>Bacillariaceae</taxon>
        <taxon>Pseudo-nitzschia</taxon>
    </lineage>
</organism>
<feature type="chain" id="PRO_5019454299" evidence="1">
    <location>
        <begin position="20"/>
        <end position="226"/>
    </location>
</feature>
<keyword evidence="3" id="KW-1185">Reference proteome</keyword>
<feature type="signal peptide" evidence="1">
    <location>
        <begin position="1"/>
        <end position="19"/>
    </location>
</feature>
<evidence type="ECO:0000256" key="1">
    <source>
        <dbReference type="SAM" id="SignalP"/>
    </source>
</evidence>
<dbReference type="AlphaFoldDB" id="A0A448ZL43"/>
<accession>A0A448ZL43</accession>
<evidence type="ECO:0000313" key="2">
    <source>
        <dbReference type="EMBL" id="VEU42725.1"/>
    </source>
</evidence>